<evidence type="ECO:0000256" key="1">
    <source>
        <dbReference type="ARBA" id="ARBA00022553"/>
    </source>
</evidence>
<feature type="compositionally biased region" description="Low complexity" evidence="2">
    <location>
        <begin position="498"/>
        <end position="511"/>
    </location>
</feature>
<dbReference type="OrthoDB" id="68076at2759"/>
<organism evidence="5 6">
    <name type="scientific">Hypsibius exemplaris</name>
    <name type="common">Freshwater tardigrade</name>
    <dbReference type="NCBI Taxonomy" id="2072580"/>
    <lineage>
        <taxon>Eukaryota</taxon>
        <taxon>Metazoa</taxon>
        <taxon>Ecdysozoa</taxon>
        <taxon>Tardigrada</taxon>
        <taxon>Eutardigrada</taxon>
        <taxon>Parachela</taxon>
        <taxon>Hypsibioidea</taxon>
        <taxon>Hypsibiidae</taxon>
        <taxon>Hypsibius</taxon>
    </lineage>
</organism>
<feature type="compositionally biased region" description="Low complexity" evidence="2">
    <location>
        <begin position="296"/>
        <end position="307"/>
    </location>
</feature>
<dbReference type="GO" id="GO:0005634">
    <property type="term" value="C:nucleus"/>
    <property type="evidence" value="ECO:0007669"/>
    <property type="project" value="TreeGrafter"/>
</dbReference>
<feature type="compositionally biased region" description="Basic and acidic residues" evidence="2">
    <location>
        <begin position="674"/>
        <end position="684"/>
    </location>
</feature>
<feature type="compositionally biased region" description="Low complexity" evidence="2">
    <location>
        <begin position="579"/>
        <end position="590"/>
    </location>
</feature>
<feature type="compositionally biased region" description="Polar residues" evidence="2">
    <location>
        <begin position="535"/>
        <end position="545"/>
    </location>
</feature>
<feature type="region of interest" description="Disordered" evidence="2">
    <location>
        <begin position="495"/>
        <end position="517"/>
    </location>
</feature>
<dbReference type="AlphaFoldDB" id="A0A1W0WY75"/>
<evidence type="ECO:0000256" key="2">
    <source>
        <dbReference type="SAM" id="MobiDB-lite"/>
    </source>
</evidence>
<comment type="caution">
    <text evidence="5">The sequence shown here is derived from an EMBL/GenBank/DDBJ whole genome shotgun (WGS) entry which is preliminary data.</text>
</comment>
<feature type="compositionally biased region" description="Low complexity" evidence="2">
    <location>
        <begin position="835"/>
        <end position="845"/>
    </location>
</feature>
<keyword evidence="1" id="KW-0597">Phosphoprotein</keyword>
<evidence type="ECO:0000259" key="4">
    <source>
        <dbReference type="Pfam" id="PF14075"/>
    </source>
</evidence>
<feature type="region of interest" description="Disordered" evidence="2">
    <location>
        <begin position="183"/>
        <end position="217"/>
    </location>
</feature>
<evidence type="ECO:0008006" key="7">
    <source>
        <dbReference type="Google" id="ProtNLM"/>
    </source>
</evidence>
<dbReference type="EMBL" id="MTYJ01000033">
    <property type="protein sequence ID" value="OQV20133.1"/>
    <property type="molecule type" value="Genomic_DNA"/>
</dbReference>
<feature type="domain" description="Hpc2-related" evidence="3">
    <location>
        <begin position="106"/>
        <end position="145"/>
    </location>
</feature>
<gene>
    <name evidence="5" type="ORF">BV898_05925</name>
</gene>
<feature type="region of interest" description="Disordered" evidence="2">
    <location>
        <begin position="58"/>
        <end position="82"/>
    </location>
</feature>
<dbReference type="PANTHER" id="PTHR21669:SF28">
    <property type="entry name" value="YEMANUCLEIN"/>
    <property type="match status" value="1"/>
</dbReference>
<feature type="region of interest" description="Disordered" evidence="2">
    <location>
        <begin position="292"/>
        <end position="313"/>
    </location>
</feature>
<feature type="region of interest" description="Disordered" evidence="2">
    <location>
        <begin position="833"/>
        <end position="862"/>
    </location>
</feature>
<dbReference type="PANTHER" id="PTHR21669">
    <property type="entry name" value="CAPZ-INTERACTING PROTEIN AND RELATED PROTEINS"/>
    <property type="match status" value="1"/>
</dbReference>
<keyword evidence="6" id="KW-1185">Reference proteome</keyword>
<reference evidence="6" key="1">
    <citation type="submission" date="2017-01" db="EMBL/GenBank/DDBJ databases">
        <title>Comparative genomics of anhydrobiosis in the tardigrade Hypsibius dujardini.</title>
        <authorList>
            <person name="Yoshida Y."/>
            <person name="Koutsovoulos G."/>
            <person name="Laetsch D."/>
            <person name="Stevens L."/>
            <person name="Kumar S."/>
            <person name="Horikawa D."/>
            <person name="Ishino K."/>
            <person name="Komine S."/>
            <person name="Tomita M."/>
            <person name="Blaxter M."/>
            <person name="Arakawa K."/>
        </authorList>
    </citation>
    <scope>NUCLEOTIDE SEQUENCE [LARGE SCALE GENOMIC DNA]</scope>
    <source>
        <strain evidence="6">Z151</strain>
    </source>
</reference>
<evidence type="ECO:0000313" key="5">
    <source>
        <dbReference type="EMBL" id="OQV20133.1"/>
    </source>
</evidence>
<evidence type="ECO:0000259" key="3">
    <source>
        <dbReference type="Pfam" id="PF08729"/>
    </source>
</evidence>
<dbReference type="Proteomes" id="UP000192578">
    <property type="component" value="Unassembled WGS sequence"/>
</dbReference>
<feature type="compositionally biased region" description="Low complexity" evidence="2">
    <location>
        <begin position="732"/>
        <end position="745"/>
    </location>
</feature>
<feature type="compositionally biased region" description="Basic and acidic residues" evidence="2">
    <location>
        <begin position="640"/>
        <end position="649"/>
    </location>
</feature>
<dbReference type="Pfam" id="PF08729">
    <property type="entry name" value="HUN"/>
    <property type="match status" value="1"/>
</dbReference>
<dbReference type="GO" id="GO:0006325">
    <property type="term" value="P:chromatin organization"/>
    <property type="evidence" value="ECO:0007669"/>
    <property type="project" value="TreeGrafter"/>
</dbReference>
<accession>A0A1W0WY75</accession>
<evidence type="ECO:0000313" key="6">
    <source>
        <dbReference type="Proteomes" id="UP000192578"/>
    </source>
</evidence>
<dbReference type="InterPro" id="IPR026947">
    <property type="entry name" value="UBN_middle_dom"/>
</dbReference>
<sequence>MAEPRRISLISCPAVPVAAAPTKIPAEPESMTFTAVEFDVIQPTDTLGPAYDFEKLLEEQKKNDTEETPKTDDPFGEEEEEAKAVKLAKHFEEKYGSSGPRGLKELGAGYDHNDPFVDDGQSGEATIPLGWTTQHGGFYISTGPLYVRPLREEEEKSNVYQSASAEECIAAVKQLAGLALKRKRVVESSEEDSEDESVIKRKKKALERPSSASAKIDPVMTKKAVAGPPKTVASMLAAANNRKDPFVTSSEDETEPAVEDAPTDLRIPKESAPVAAVEAVVVKPAVKKSSEKMETAAARSDSGDGSAPVLPDEVPDSVRKVVDEIKALADSWDGGKCNFFNAEHNPAINVLLLRLEYECRQFRCGLRSSIFGHVAGCLPCTKETLVKRARKLRQDDVDGKFSNLVAKLVNAIHNDAGGGVDPVSRSLKTSMKKLMVEGVRLKMSVYDLHKQRFATHEDYMKNFVDTELVPLWKNRAIEKETIYSEALMALGVALRPPSHTTSKSSKSTASKGDLNMPPAIAAPVTVRIPAAHQGKITSHSTSMSSGGRPPTDIMSVARLNSGAKVQHTSKNELRKENGSSSSRQPSSSGSIRKPIAEVATKPSSSSSVEPKPVFLPDVNGRSVIKADPLSHPPKKSGDHHRRESSSSHHDHSRKHKPSSLEAMERPSVSSRSGRPSEKPARYRSEASQQQEAELKAARRRQSSGGSSSHKSGGDRHSSDSPKVVNAVGERPSSSSSAGSGKPSKSSGGGGGGGGGGGRSKNLPRPTAVEFGESNYSVASLGSPFVPQFSLPLSAGFSPENLFGMTLPNAGNYMYPDGALAAFMSTMTGAYGANGSSFPRASSGSSLPKVTPASQTDSPFAPR</sequence>
<name>A0A1W0WY75_HYPEX</name>
<feature type="compositionally biased region" description="Polar residues" evidence="2">
    <location>
        <begin position="851"/>
        <end position="862"/>
    </location>
</feature>
<dbReference type="Pfam" id="PF14075">
    <property type="entry name" value="UBN_AB"/>
    <property type="match status" value="1"/>
</dbReference>
<dbReference type="InterPro" id="IPR014840">
    <property type="entry name" value="HRD"/>
</dbReference>
<feature type="compositionally biased region" description="Gly residues" evidence="2">
    <location>
        <begin position="746"/>
        <end position="758"/>
    </location>
</feature>
<feature type="domain" description="Ubinuclein middle" evidence="4">
    <location>
        <begin position="310"/>
        <end position="413"/>
    </location>
</feature>
<proteinExistence type="predicted"/>
<feature type="region of interest" description="Disordered" evidence="2">
    <location>
        <begin position="533"/>
        <end position="767"/>
    </location>
</feature>
<feature type="compositionally biased region" description="Basic and acidic residues" evidence="2">
    <location>
        <begin position="58"/>
        <end position="73"/>
    </location>
</feature>
<protein>
    <recommendedName>
        <fullName evidence="7">Ubinuclein-1</fullName>
    </recommendedName>
</protein>